<reference evidence="1 2" key="1">
    <citation type="submission" date="2016-09" db="EMBL/GenBank/DDBJ databases">
        <title>Draft genome sequence of the soil isolate, Lysinibacillus fusiformis M5, a potential hypoxanthine producer.</title>
        <authorList>
            <person name="Gallegos-Monterrosa R."/>
            <person name="Maroti G."/>
            <person name="Balint B."/>
            <person name="Kovacs A.T."/>
        </authorList>
    </citation>
    <scope>NUCLEOTIDE SEQUENCE [LARGE SCALE GENOMIC DNA]</scope>
    <source>
        <strain evidence="1 2">M5</strain>
    </source>
</reference>
<dbReference type="Proteomes" id="UP000094784">
    <property type="component" value="Unassembled WGS sequence"/>
</dbReference>
<protein>
    <recommendedName>
        <fullName evidence="3">F5/8 type C domain-containing protein</fullName>
    </recommendedName>
</protein>
<name>A0A1E4QYP1_9BACI</name>
<accession>A0A1E4QYP1</accession>
<gene>
    <name evidence="1" type="ORF">BG258_23640</name>
</gene>
<comment type="caution">
    <text evidence="1">The sequence shown here is derived from an EMBL/GenBank/DDBJ whole genome shotgun (WGS) entry which is preliminary data.</text>
</comment>
<evidence type="ECO:0008006" key="3">
    <source>
        <dbReference type="Google" id="ProtNLM"/>
    </source>
</evidence>
<organism evidence="1 2">
    <name type="scientific">Lysinibacillus fusiformis</name>
    <dbReference type="NCBI Taxonomy" id="28031"/>
    <lineage>
        <taxon>Bacteria</taxon>
        <taxon>Bacillati</taxon>
        <taxon>Bacillota</taxon>
        <taxon>Bacilli</taxon>
        <taxon>Bacillales</taxon>
        <taxon>Bacillaceae</taxon>
        <taxon>Lysinibacillus</taxon>
    </lineage>
</organism>
<sequence>MRARYVLIEVYDFYSSNGATISEIELFDANNKKINYRPIDVYDSHTGGLPSYWNNASLWGKTNLNDSEISYTDNWSGAYSTTLFLWNGSPNRGNWARFVLDLGGFIDVTLINMWVGSPEGRIPHNIKVFLSEQYDSTNVSGRQNTKLSFIQQINFTINNKAVKLYQIEIDPELKFLIVNQEKINTFNTEWITLDASEITKDLIDSSGFSGLNKVDRKLVEINSSMIQDEITSTYNTFIDLNEFHSVMSIRIK</sequence>
<dbReference type="AlphaFoldDB" id="A0A1E4QYP1"/>
<proteinExistence type="predicted"/>
<dbReference type="EMBL" id="MECQ01000008">
    <property type="protein sequence ID" value="ODV53298.1"/>
    <property type="molecule type" value="Genomic_DNA"/>
</dbReference>
<evidence type="ECO:0000313" key="2">
    <source>
        <dbReference type="Proteomes" id="UP000094784"/>
    </source>
</evidence>
<evidence type="ECO:0000313" key="1">
    <source>
        <dbReference type="EMBL" id="ODV53298.1"/>
    </source>
</evidence>
<dbReference type="RefSeq" id="WP_069483539.1">
    <property type="nucleotide sequence ID" value="NZ_KV766183.1"/>
</dbReference>